<dbReference type="PROSITE" id="PS50885">
    <property type="entry name" value="HAMP"/>
    <property type="match status" value="1"/>
</dbReference>
<keyword evidence="3 8" id="KW-1133">Transmembrane helix</keyword>
<dbReference type="SMART" id="SM00283">
    <property type="entry name" value="MA"/>
    <property type="match status" value="1"/>
</dbReference>
<feature type="transmembrane region" description="Helical" evidence="8">
    <location>
        <begin position="174"/>
        <end position="194"/>
    </location>
</feature>
<dbReference type="InterPro" id="IPR004089">
    <property type="entry name" value="MCPsignal_dom"/>
</dbReference>
<keyword evidence="5 7" id="KW-0807">Transducer</keyword>
<feature type="domain" description="HAMP" evidence="10">
    <location>
        <begin position="196"/>
        <end position="249"/>
    </location>
</feature>
<dbReference type="PANTHER" id="PTHR32089">
    <property type="entry name" value="METHYL-ACCEPTING CHEMOTAXIS PROTEIN MCPB"/>
    <property type="match status" value="1"/>
</dbReference>
<dbReference type="GO" id="GO:0006935">
    <property type="term" value="P:chemotaxis"/>
    <property type="evidence" value="ECO:0007669"/>
    <property type="project" value="InterPro"/>
</dbReference>
<dbReference type="InterPro" id="IPR004090">
    <property type="entry name" value="Chemotax_Me-accpt_rcpt"/>
</dbReference>
<evidence type="ECO:0000256" key="5">
    <source>
        <dbReference type="ARBA" id="ARBA00023224"/>
    </source>
</evidence>
<comment type="caution">
    <text evidence="11">The sequence shown here is derived from an EMBL/GenBank/DDBJ whole genome shotgun (WGS) entry which is preliminary data.</text>
</comment>
<dbReference type="PANTHER" id="PTHR32089:SF119">
    <property type="entry name" value="METHYL-ACCEPTING CHEMOTAXIS PROTEIN CTPL"/>
    <property type="match status" value="1"/>
</dbReference>
<proteinExistence type="inferred from homology"/>
<evidence type="ECO:0000256" key="7">
    <source>
        <dbReference type="PROSITE-ProRule" id="PRU00284"/>
    </source>
</evidence>
<reference evidence="11 12" key="1">
    <citation type="submission" date="2018-05" db="EMBL/GenBank/DDBJ databases">
        <title>Genomic Encyclopedia of Type Strains, Phase IV (KMG-IV): sequencing the most valuable type-strain genomes for metagenomic binning, comparative biology and taxonomic classification.</title>
        <authorList>
            <person name="Goeker M."/>
        </authorList>
    </citation>
    <scope>NUCLEOTIDE SEQUENCE [LARGE SCALE GENOMIC DNA]</scope>
    <source>
        <strain evidence="11 12">DSM 25350</strain>
    </source>
</reference>
<dbReference type="Gene3D" id="1.10.287.950">
    <property type="entry name" value="Methyl-accepting chemotaxis protein"/>
    <property type="match status" value="1"/>
</dbReference>
<dbReference type="SUPFAM" id="SSF58104">
    <property type="entry name" value="Methyl-accepting chemotaxis protein (MCP) signaling domain"/>
    <property type="match status" value="1"/>
</dbReference>
<keyword evidence="12" id="KW-1185">Reference proteome</keyword>
<comment type="subcellular location">
    <subcellularLocation>
        <location evidence="1">Membrane</location>
        <topology evidence="1">Multi-pass membrane protein</topology>
    </subcellularLocation>
</comment>
<evidence type="ECO:0000313" key="11">
    <source>
        <dbReference type="EMBL" id="PWK51830.1"/>
    </source>
</evidence>
<sequence length="528" mass="58096">MFSKMQSLVTRITAGFLLNAILGLLLMVFLLSYHNQAEQQFSNLQNQNLPKLLAISKARFSLAQLQVLAYSRYSLTSEQAEYQAALKAEQESLNSSMSMLSLSLDDSLKKLLRDFSAVMNSETVDWDEARRHLALLADYAEATQQQLDKRASKIEQQTIEQTEQATALLSKASWLTEGFVVILIIAAFIAYLLVKKYIAKPVESFARQIERSATERDLSLTFDDASKTEIGQAAKSLNKLFESFRTLLQTTHLATGELEVSTREMDNVVTRANQQVEKQRHESDELSQTLLVFAQGVEDVSVQASDAEAAAEQGYHQSTVGYQEVESTVQQINALADKVSNVSELILKLQQQSTHISSLVSVIQQIAEQTNLLALNAAIEAARAGDSGRGFAVVADEVRQLATRTQEATEEIQGVIESLSDCMSESTAAMRVTEDTAVDSVKQAQLAGDALTAIKTAIDTILASNKNIAATTLSHRDQMVSVKQRVEELNDLVGLVSEETGKVSQETQVVVRNISALYQQVNSFKGIE</sequence>
<gene>
    <name evidence="11" type="ORF">C8D97_105145</name>
</gene>
<evidence type="ECO:0000259" key="9">
    <source>
        <dbReference type="PROSITE" id="PS50111"/>
    </source>
</evidence>
<evidence type="ECO:0000256" key="8">
    <source>
        <dbReference type="SAM" id="Phobius"/>
    </source>
</evidence>
<protein>
    <submittedName>
        <fullName evidence="11">Methyl-accepting chemotaxis protein</fullName>
    </submittedName>
</protein>
<keyword evidence="4 8" id="KW-0472">Membrane</keyword>
<dbReference type="Pfam" id="PF00672">
    <property type="entry name" value="HAMP"/>
    <property type="match status" value="1"/>
</dbReference>
<name>A0A316FW52_9GAMM</name>
<evidence type="ECO:0000256" key="4">
    <source>
        <dbReference type="ARBA" id="ARBA00023136"/>
    </source>
</evidence>
<dbReference type="RefSeq" id="WP_170115182.1">
    <property type="nucleotide sequence ID" value="NZ_QGGU01000005.1"/>
</dbReference>
<dbReference type="PRINTS" id="PR00260">
    <property type="entry name" value="CHEMTRNSDUCR"/>
</dbReference>
<organism evidence="11 12">
    <name type="scientific">Pleionea mediterranea</name>
    <dbReference type="NCBI Taxonomy" id="523701"/>
    <lineage>
        <taxon>Bacteria</taxon>
        <taxon>Pseudomonadati</taxon>
        <taxon>Pseudomonadota</taxon>
        <taxon>Gammaproteobacteria</taxon>
        <taxon>Oceanospirillales</taxon>
        <taxon>Pleioneaceae</taxon>
        <taxon>Pleionea</taxon>
    </lineage>
</organism>
<dbReference type="EMBL" id="QGGU01000005">
    <property type="protein sequence ID" value="PWK51830.1"/>
    <property type="molecule type" value="Genomic_DNA"/>
</dbReference>
<evidence type="ECO:0000313" key="12">
    <source>
        <dbReference type="Proteomes" id="UP000245790"/>
    </source>
</evidence>
<dbReference type="Pfam" id="PF00015">
    <property type="entry name" value="MCPsignal"/>
    <property type="match status" value="1"/>
</dbReference>
<dbReference type="Proteomes" id="UP000245790">
    <property type="component" value="Unassembled WGS sequence"/>
</dbReference>
<dbReference type="FunFam" id="1.10.287.950:FF:000001">
    <property type="entry name" value="Methyl-accepting chemotaxis sensory transducer"/>
    <property type="match status" value="1"/>
</dbReference>
<dbReference type="GO" id="GO:0016020">
    <property type="term" value="C:membrane"/>
    <property type="evidence" value="ECO:0007669"/>
    <property type="project" value="UniProtKB-SubCell"/>
</dbReference>
<dbReference type="PROSITE" id="PS50111">
    <property type="entry name" value="CHEMOTAXIS_TRANSDUC_2"/>
    <property type="match status" value="1"/>
</dbReference>
<keyword evidence="2 8" id="KW-0812">Transmembrane</keyword>
<evidence type="ECO:0000256" key="2">
    <source>
        <dbReference type="ARBA" id="ARBA00022692"/>
    </source>
</evidence>
<evidence type="ECO:0000256" key="3">
    <source>
        <dbReference type="ARBA" id="ARBA00022989"/>
    </source>
</evidence>
<evidence type="ECO:0000256" key="1">
    <source>
        <dbReference type="ARBA" id="ARBA00004141"/>
    </source>
</evidence>
<feature type="domain" description="Methyl-accepting transducer" evidence="9">
    <location>
        <begin position="254"/>
        <end position="490"/>
    </location>
</feature>
<comment type="similarity">
    <text evidence="6">Belongs to the methyl-accepting chemotaxis (MCP) protein family.</text>
</comment>
<dbReference type="GO" id="GO:0007165">
    <property type="term" value="P:signal transduction"/>
    <property type="evidence" value="ECO:0007669"/>
    <property type="project" value="UniProtKB-KW"/>
</dbReference>
<feature type="transmembrane region" description="Helical" evidence="8">
    <location>
        <begin position="12"/>
        <end position="33"/>
    </location>
</feature>
<accession>A0A316FW52</accession>
<evidence type="ECO:0000259" key="10">
    <source>
        <dbReference type="PROSITE" id="PS50885"/>
    </source>
</evidence>
<dbReference type="InterPro" id="IPR003660">
    <property type="entry name" value="HAMP_dom"/>
</dbReference>
<dbReference type="GO" id="GO:0004888">
    <property type="term" value="F:transmembrane signaling receptor activity"/>
    <property type="evidence" value="ECO:0007669"/>
    <property type="project" value="InterPro"/>
</dbReference>
<evidence type="ECO:0000256" key="6">
    <source>
        <dbReference type="ARBA" id="ARBA00029447"/>
    </source>
</evidence>
<dbReference type="AlphaFoldDB" id="A0A316FW52"/>